<gene>
    <name evidence="9" type="ORF">SAMN06295900_102187</name>
</gene>
<name>A0A1X7CZM6_TRICW</name>
<dbReference type="InterPro" id="IPR006311">
    <property type="entry name" value="TAT_signal"/>
</dbReference>
<dbReference type="InterPro" id="IPR028351">
    <property type="entry name" value="CyaE"/>
</dbReference>
<keyword evidence="8" id="KW-0732">Signal</keyword>
<feature type="signal peptide" evidence="8">
    <location>
        <begin position="1"/>
        <end position="28"/>
    </location>
</feature>
<proteinExistence type="inferred from homology"/>
<keyword evidence="7" id="KW-0354">Hemolysis</keyword>
<keyword evidence="3" id="KW-1134">Transmembrane beta strand</keyword>
<comment type="function">
    <text evidence="7">CyaE is necessary for transport of calmodulin-sensitive adenylate cyclase-hemolysin (cyclolysin).</text>
</comment>
<dbReference type="Proteomes" id="UP000192911">
    <property type="component" value="Unassembled WGS sequence"/>
</dbReference>
<dbReference type="Gene3D" id="1.20.1600.10">
    <property type="entry name" value="Outer membrane efflux proteins (OEP)"/>
    <property type="match status" value="1"/>
</dbReference>
<dbReference type="STRING" id="28094.SAMN06295900_102187"/>
<evidence type="ECO:0000256" key="2">
    <source>
        <dbReference type="ARBA" id="ARBA00022448"/>
    </source>
</evidence>
<evidence type="ECO:0000256" key="3">
    <source>
        <dbReference type="ARBA" id="ARBA00022452"/>
    </source>
</evidence>
<organism evidence="9 10">
    <name type="scientific">Trinickia caryophylli</name>
    <name type="common">Paraburkholderia caryophylli</name>
    <dbReference type="NCBI Taxonomy" id="28094"/>
    <lineage>
        <taxon>Bacteria</taxon>
        <taxon>Pseudomonadati</taxon>
        <taxon>Pseudomonadota</taxon>
        <taxon>Betaproteobacteria</taxon>
        <taxon>Burkholderiales</taxon>
        <taxon>Burkholderiaceae</taxon>
        <taxon>Trinickia</taxon>
    </lineage>
</organism>
<keyword evidence="7" id="KW-0204">Cytolysis</keyword>
<dbReference type="AlphaFoldDB" id="A0A1X7CZM6"/>
<keyword evidence="10" id="KW-1185">Reference proteome</keyword>
<keyword evidence="6 7" id="KW-0998">Cell outer membrane</keyword>
<dbReference type="PANTHER" id="PTHR30026:SF20">
    <property type="entry name" value="OUTER MEMBRANE PROTEIN TOLC"/>
    <property type="match status" value="1"/>
</dbReference>
<dbReference type="SUPFAM" id="SSF56954">
    <property type="entry name" value="Outer membrane efflux proteins (OEP)"/>
    <property type="match status" value="1"/>
</dbReference>
<evidence type="ECO:0000313" key="9">
    <source>
        <dbReference type="EMBL" id="SMF05977.1"/>
    </source>
</evidence>
<dbReference type="Pfam" id="PF02321">
    <property type="entry name" value="OEP"/>
    <property type="match status" value="2"/>
</dbReference>
<protein>
    <recommendedName>
        <fullName evidence="7">Protein CyaE</fullName>
    </recommendedName>
</protein>
<dbReference type="GO" id="GO:0031640">
    <property type="term" value="P:killing of cells of another organism"/>
    <property type="evidence" value="ECO:0007669"/>
    <property type="project" value="UniProtKB-KW"/>
</dbReference>
<dbReference type="PANTHER" id="PTHR30026">
    <property type="entry name" value="OUTER MEMBRANE PROTEIN TOLC"/>
    <property type="match status" value="1"/>
</dbReference>
<evidence type="ECO:0000256" key="4">
    <source>
        <dbReference type="ARBA" id="ARBA00022692"/>
    </source>
</evidence>
<evidence type="ECO:0000313" key="10">
    <source>
        <dbReference type="Proteomes" id="UP000192911"/>
    </source>
</evidence>
<sequence>MNVRRSMMAFVAMLGGCLAIAGSMPARAFDPLLAERSVSTTPAADMLNGRICKFGELPNPLRLQDVVERAMCSHAKTRLAWANVKIQAAAVGQARAAFLPTLNGSWQGTHDVTNNRVKGYPRFDSSYRTNLQSANVSLSWVLYDFGGRSAGLRGAAELLAAAQANQLATLQTVFATVARDFYAAQAAQGALTSAREVEQTAHSSAKAAAARVNKGVAAISDQLQAQTAYAEAVMNRTRAEIEWQAAQGTLASDMSLAPTTAIKLPDVSDGVMPDTAFAESVDALIDVALRNAPGVKAASSKVRAAHAKAAQVRAEGLPRVSLVGQYNFNNQPTSLQSGFPPLPATHREWYVGLQLTIPIFEGFSRSYQVKQAHAQAELELDSLDEVRQQVSLDVWRGYHSVKGATDALGHSATLLALSQRSHDVAMRRYQAGVGSILELLNSQSALAGAKRQRIQALTDWRTARLQLAATLGRLGMWSLDGEHP</sequence>
<evidence type="ECO:0000256" key="7">
    <source>
        <dbReference type="PIRNR" id="PIRNR001892"/>
    </source>
</evidence>
<dbReference type="PROSITE" id="PS51257">
    <property type="entry name" value="PROKAR_LIPOPROTEIN"/>
    <property type="match status" value="1"/>
</dbReference>
<dbReference type="InterPro" id="IPR003423">
    <property type="entry name" value="OMP_efflux"/>
</dbReference>
<evidence type="ECO:0000256" key="5">
    <source>
        <dbReference type="ARBA" id="ARBA00023136"/>
    </source>
</evidence>
<keyword evidence="5 7" id="KW-0472">Membrane</keyword>
<accession>A0A1X7CZM6</accession>
<dbReference type="GO" id="GO:0009279">
    <property type="term" value="C:cell outer membrane"/>
    <property type="evidence" value="ECO:0007669"/>
    <property type="project" value="UniProtKB-SubCell"/>
</dbReference>
<comment type="subcellular location">
    <subcellularLocation>
        <location evidence="7">Cell outer membrane</location>
        <topology evidence="7">Peripheral membrane protein</topology>
    </subcellularLocation>
</comment>
<dbReference type="PROSITE" id="PS51318">
    <property type="entry name" value="TAT"/>
    <property type="match status" value="1"/>
</dbReference>
<dbReference type="GO" id="GO:0015562">
    <property type="term" value="F:efflux transmembrane transporter activity"/>
    <property type="evidence" value="ECO:0007669"/>
    <property type="project" value="InterPro"/>
</dbReference>
<dbReference type="InterPro" id="IPR051906">
    <property type="entry name" value="TolC-like"/>
</dbReference>
<comment type="similarity">
    <text evidence="1 7">Belongs to the outer membrane factor (OMF) (TC 1.B.17) family.</text>
</comment>
<dbReference type="PIRSF" id="PIRSF001892">
    <property type="entry name" value="CyaE"/>
    <property type="match status" value="1"/>
</dbReference>
<evidence type="ECO:0000256" key="1">
    <source>
        <dbReference type="ARBA" id="ARBA00007613"/>
    </source>
</evidence>
<keyword evidence="2 7" id="KW-0813">Transport</keyword>
<dbReference type="EMBL" id="FXAH01000002">
    <property type="protein sequence ID" value="SMF05977.1"/>
    <property type="molecule type" value="Genomic_DNA"/>
</dbReference>
<keyword evidence="4" id="KW-0812">Transmembrane</keyword>
<evidence type="ECO:0000256" key="6">
    <source>
        <dbReference type="ARBA" id="ARBA00023237"/>
    </source>
</evidence>
<evidence type="ECO:0000256" key="8">
    <source>
        <dbReference type="SAM" id="SignalP"/>
    </source>
</evidence>
<reference evidence="10" key="1">
    <citation type="submission" date="2017-04" db="EMBL/GenBank/DDBJ databases">
        <authorList>
            <person name="Varghese N."/>
            <person name="Submissions S."/>
        </authorList>
    </citation>
    <scope>NUCLEOTIDE SEQUENCE [LARGE SCALE GENOMIC DNA]</scope>
    <source>
        <strain evidence="10">Ballard 720</strain>
    </source>
</reference>
<feature type="chain" id="PRO_5012372046" description="Protein CyaE" evidence="8">
    <location>
        <begin position="29"/>
        <end position="484"/>
    </location>
</feature>
<dbReference type="GO" id="GO:0015288">
    <property type="term" value="F:porin activity"/>
    <property type="evidence" value="ECO:0007669"/>
    <property type="project" value="TreeGrafter"/>
</dbReference>
<dbReference type="GO" id="GO:1990281">
    <property type="term" value="C:efflux pump complex"/>
    <property type="evidence" value="ECO:0007669"/>
    <property type="project" value="TreeGrafter"/>
</dbReference>